<dbReference type="EMBL" id="BLKM01000077">
    <property type="protein sequence ID" value="GFG28648.1"/>
    <property type="molecule type" value="Genomic_DNA"/>
</dbReference>
<feature type="transmembrane region" description="Helical" evidence="6">
    <location>
        <begin position="201"/>
        <end position="220"/>
    </location>
</feature>
<evidence type="ECO:0000256" key="5">
    <source>
        <dbReference type="ARBA" id="ARBA00023136"/>
    </source>
</evidence>
<evidence type="ECO:0000256" key="3">
    <source>
        <dbReference type="ARBA" id="ARBA00022692"/>
    </source>
</evidence>
<comment type="similarity">
    <text evidence="2">Belongs to the clarin family.</text>
</comment>
<feature type="transmembrane region" description="Helical" evidence="6">
    <location>
        <begin position="111"/>
        <end position="135"/>
    </location>
</feature>
<feature type="chain" id="PRO_5026857764" description="Clarin-1" evidence="7">
    <location>
        <begin position="20"/>
        <end position="249"/>
    </location>
</feature>
<proteinExistence type="inferred from homology"/>
<evidence type="ECO:0000256" key="6">
    <source>
        <dbReference type="SAM" id="Phobius"/>
    </source>
</evidence>
<keyword evidence="5 6" id="KW-0472">Membrane</keyword>
<keyword evidence="3 6" id="KW-0812">Transmembrane</keyword>
<keyword evidence="4 6" id="KW-1133">Transmembrane helix</keyword>
<keyword evidence="7" id="KW-0732">Signal</keyword>
<dbReference type="PANTHER" id="PTHR31548:SF6">
    <property type="entry name" value="AGAP002756-PA"/>
    <property type="match status" value="1"/>
</dbReference>
<reference evidence="9" key="1">
    <citation type="submission" date="2020-01" db="EMBL/GenBank/DDBJ databases">
        <title>Draft genome sequence of the Termite Coptotermes fromosanus.</title>
        <authorList>
            <person name="Itakura S."/>
            <person name="Yosikawa Y."/>
            <person name="Umezawa K."/>
        </authorList>
    </citation>
    <scope>NUCLEOTIDE SEQUENCE [LARGE SCALE GENOMIC DNA]</scope>
</reference>
<evidence type="ECO:0000313" key="8">
    <source>
        <dbReference type="EMBL" id="GFG28648.1"/>
    </source>
</evidence>
<evidence type="ECO:0000256" key="4">
    <source>
        <dbReference type="ARBA" id="ARBA00022989"/>
    </source>
</evidence>
<accession>A0A6L2PE53</accession>
<evidence type="ECO:0000256" key="7">
    <source>
        <dbReference type="SAM" id="SignalP"/>
    </source>
</evidence>
<dbReference type="AlphaFoldDB" id="A0A6L2PE53"/>
<evidence type="ECO:0000256" key="1">
    <source>
        <dbReference type="ARBA" id="ARBA00004141"/>
    </source>
</evidence>
<dbReference type="InParanoid" id="A0A6L2PE53"/>
<dbReference type="GO" id="GO:0007605">
    <property type="term" value="P:sensory perception of sound"/>
    <property type="evidence" value="ECO:0007669"/>
    <property type="project" value="UniProtKB-ARBA"/>
</dbReference>
<protein>
    <recommendedName>
        <fullName evidence="10">Clarin-1</fullName>
    </recommendedName>
</protein>
<comment type="caution">
    <text evidence="8">The sequence shown here is derived from an EMBL/GenBank/DDBJ whole genome shotgun (WGS) entry which is preliminary data.</text>
</comment>
<organism evidence="8 9">
    <name type="scientific">Coptotermes formosanus</name>
    <name type="common">Formosan subterranean termite</name>
    <dbReference type="NCBI Taxonomy" id="36987"/>
    <lineage>
        <taxon>Eukaryota</taxon>
        <taxon>Metazoa</taxon>
        <taxon>Ecdysozoa</taxon>
        <taxon>Arthropoda</taxon>
        <taxon>Hexapoda</taxon>
        <taxon>Insecta</taxon>
        <taxon>Pterygota</taxon>
        <taxon>Neoptera</taxon>
        <taxon>Polyneoptera</taxon>
        <taxon>Dictyoptera</taxon>
        <taxon>Blattodea</taxon>
        <taxon>Blattoidea</taxon>
        <taxon>Termitoidae</taxon>
        <taxon>Rhinotermitidae</taxon>
        <taxon>Coptotermes</taxon>
    </lineage>
</organism>
<gene>
    <name evidence="8" type="ORF">Cfor_06577</name>
</gene>
<evidence type="ECO:0008006" key="10">
    <source>
        <dbReference type="Google" id="ProtNLM"/>
    </source>
</evidence>
<keyword evidence="9" id="KW-1185">Reference proteome</keyword>
<comment type="subcellular location">
    <subcellularLocation>
        <location evidence="1">Membrane</location>
        <topology evidence="1">Multi-pass membrane protein</topology>
    </subcellularLocation>
</comment>
<dbReference type="InterPro" id="IPR026748">
    <property type="entry name" value="Clarin"/>
</dbReference>
<dbReference type="GO" id="GO:0016020">
    <property type="term" value="C:membrane"/>
    <property type="evidence" value="ECO:0007669"/>
    <property type="project" value="UniProtKB-SubCell"/>
</dbReference>
<feature type="transmembrane region" description="Helical" evidence="6">
    <location>
        <begin position="147"/>
        <end position="171"/>
    </location>
</feature>
<evidence type="ECO:0000313" key="9">
    <source>
        <dbReference type="Proteomes" id="UP000502823"/>
    </source>
</evidence>
<dbReference type="OrthoDB" id="6432214at2759"/>
<evidence type="ECO:0000256" key="2">
    <source>
        <dbReference type="ARBA" id="ARBA00005787"/>
    </source>
</evidence>
<feature type="signal peptide" evidence="7">
    <location>
        <begin position="1"/>
        <end position="19"/>
    </location>
</feature>
<dbReference type="Proteomes" id="UP000502823">
    <property type="component" value="Unassembled WGS sequence"/>
</dbReference>
<sequence>MALLVTSVATSFWVEATLSEPEGSFADSAINYGLFVGHIGGRRASQVDMDLSMSCLWSENVCLMSCQTEDTARQEELQDLVTGKGDYACPNVGGHSNSTNSPDKKFINAGIWVSCLLFLAVALLAGVLTAVFAVINTTTNPVEPIAGVFGLYVWNSIAVGSALLVMILWGAHFTDTLSDNVAYSETITGVFKSQGQANLGMSYWLLISVLFLHIANLILLRVRQYLLDREPPPAPIEPDKNTDGAIFLY</sequence>
<dbReference type="PANTHER" id="PTHR31548">
    <property type="entry name" value="CLARIN"/>
    <property type="match status" value="1"/>
</dbReference>
<name>A0A6L2PE53_COPFO</name>